<feature type="compositionally biased region" description="Basic and acidic residues" evidence="1">
    <location>
        <begin position="1"/>
        <end position="10"/>
    </location>
</feature>
<name>A0A0F6YMU5_9BACT</name>
<dbReference type="Proteomes" id="UP000034883">
    <property type="component" value="Chromosome"/>
</dbReference>
<dbReference type="AlphaFoldDB" id="A0A0F6YMU5"/>
<gene>
    <name evidence="2" type="ORF">DB32_006825</name>
</gene>
<feature type="compositionally biased region" description="Low complexity" evidence="1">
    <location>
        <begin position="13"/>
        <end position="23"/>
    </location>
</feature>
<dbReference type="EMBL" id="CP011125">
    <property type="protein sequence ID" value="AKF09676.1"/>
    <property type="molecule type" value="Genomic_DNA"/>
</dbReference>
<accession>A0A0F6YMU5</accession>
<dbReference type="KEGG" id="samy:DB32_006825"/>
<feature type="region of interest" description="Disordered" evidence="1">
    <location>
        <begin position="1"/>
        <end position="52"/>
    </location>
</feature>
<proteinExistence type="predicted"/>
<evidence type="ECO:0000256" key="1">
    <source>
        <dbReference type="SAM" id="MobiDB-lite"/>
    </source>
</evidence>
<keyword evidence="3" id="KW-1185">Reference proteome</keyword>
<organism evidence="2 3">
    <name type="scientific">Sandaracinus amylolyticus</name>
    <dbReference type="NCBI Taxonomy" id="927083"/>
    <lineage>
        <taxon>Bacteria</taxon>
        <taxon>Pseudomonadati</taxon>
        <taxon>Myxococcota</taxon>
        <taxon>Polyangia</taxon>
        <taxon>Polyangiales</taxon>
        <taxon>Sandaracinaceae</taxon>
        <taxon>Sandaracinus</taxon>
    </lineage>
</organism>
<protein>
    <submittedName>
        <fullName evidence="2">Uncharacterized protein</fullName>
    </submittedName>
</protein>
<evidence type="ECO:0000313" key="2">
    <source>
        <dbReference type="EMBL" id="AKF09676.1"/>
    </source>
</evidence>
<evidence type="ECO:0000313" key="3">
    <source>
        <dbReference type="Proteomes" id="UP000034883"/>
    </source>
</evidence>
<reference evidence="2 3" key="1">
    <citation type="submission" date="2015-03" db="EMBL/GenBank/DDBJ databases">
        <title>Genome assembly of Sandaracinus amylolyticus DSM 53668.</title>
        <authorList>
            <person name="Sharma G."/>
            <person name="Subramanian S."/>
        </authorList>
    </citation>
    <scope>NUCLEOTIDE SEQUENCE [LARGE SCALE GENOMIC DNA]</scope>
    <source>
        <strain evidence="2 3">DSM 53668</strain>
    </source>
</reference>
<sequence length="52" mass="5845">MGARRGESRGIARRIASARSAPTRRTERSTFLASTRSFSRKSRDPKRASGRH</sequence>
<feature type="compositionally biased region" description="Basic and acidic residues" evidence="1">
    <location>
        <begin position="41"/>
        <end position="52"/>
    </location>
</feature>